<dbReference type="RefSeq" id="WP_338689290.1">
    <property type="nucleotide sequence ID" value="NZ_CP147711.1"/>
</dbReference>
<keyword evidence="2" id="KW-1185">Reference proteome</keyword>
<evidence type="ECO:0000313" key="2">
    <source>
        <dbReference type="Proteomes" id="UP001432046"/>
    </source>
</evidence>
<name>A0ABZ2PAC9_9BRAD</name>
<organism evidence="1 2">
    <name type="scientific">Bradyrhizobium septentrionale</name>
    <dbReference type="NCBI Taxonomy" id="1404411"/>
    <lineage>
        <taxon>Bacteria</taxon>
        <taxon>Pseudomonadati</taxon>
        <taxon>Pseudomonadota</taxon>
        <taxon>Alphaproteobacteria</taxon>
        <taxon>Hyphomicrobiales</taxon>
        <taxon>Nitrobacteraceae</taxon>
        <taxon>Bradyrhizobium</taxon>
    </lineage>
</organism>
<reference evidence="1" key="2">
    <citation type="submission" date="2024-03" db="EMBL/GenBank/DDBJ databases">
        <authorList>
            <person name="Bromfield E.S.P."/>
            <person name="Cloutier S."/>
        </authorList>
    </citation>
    <scope>NUCLEOTIDE SEQUENCE</scope>
    <source>
        <strain evidence="1">5S5</strain>
    </source>
</reference>
<dbReference type="EMBL" id="CP147711">
    <property type="protein sequence ID" value="WXC83778.1"/>
    <property type="molecule type" value="Genomic_DNA"/>
</dbReference>
<evidence type="ECO:0000313" key="1">
    <source>
        <dbReference type="EMBL" id="WXC83778.1"/>
    </source>
</evidence>
<accession>A0ABZ2PAC9</accession>
<dbReference type="Proteomes" id="UP001432046">
    <property type="component" value="Chromosome"/>
</dbReference>
<proteinExistence type="predicted"/>
<reference evidence="1" key="1">
    <citation type="journal article" date="2021" name="Int. J. Syst. Evol. Microbiol.">
        <title>Bradyrhizobium septentrionale sp. nov. (sv. septentrionale) and Bradyrhizobium quebecense sp. nov. (sv. septentrionale) associated with legumes native to Canada possess rearranged symbiosis genes and numerous insertion sequences.</title>
        <authorList>
            <person name="Bromfield E.S.P."/>
            <person name="Cloutier S."/>
        </authorList>
    </citation>
    <scope>NUCLEOTIDE SEQUENCE</scope>
    <source>
        <strain evidence="1">5S5</strain>
    </source>
</reference>
<sequence length="73" mass="7911">MAARGCVVTKPQWQIIVEERAAAQARRVAMIEELLGPGGFDAVVAEIADKAGAGDPRARRIMARLNRINGRKL</sequence>
<gene>
    <name evidence="1" type="ORF">WDK88_20465</name>
</gene>
<protein>
    <submittedName>
        <fullName evidence="1">Uncharacterized protein</fullName>
    </submittedName>
</protein>